<gene>
    <name evidence="2" type="ORF">ENE75_19790</name>
</gene>
<dbReference type="EMBL" id="SACT01000008">
    <property type="protein sequence ID" value="RVT49323.1"/>
    <property type="molecule type" value="Genomic_DNA"/>
</dbReference>
<dbReference type="InterPro" id="IPR046696">
    <property type="entry name" value="DUF6566"/>
</dbReference>
<evidence type="ECO:0000313" key="3">
    <source>
        <dbReference type="Proteomes" id="UP000288178"/>
    </source>
</evidence>
<comment type="caution">
    <text evidence="2">The sequence shown here is derived from an EMBL/GenBank/DDBJ whole genome shotgun (WGS) entry which is preliminary data.</text>
</comment>
<dbReference type="OrthoDB" id="8689649at2"/>
<organism evidence="2 3">
    <name type="scientific">Rubrivivax albus</name>
    <dbReference type="NCBI Taxonomy" id="2499835"/>
    <lineage>
        <taxon>Bacteria</taxon>
        <taxon>Pseudomonadati</taxon>
        <taxon>Pseudomonadota</taxon>
        <taxon>Betaproteobacteria</taxon>
        <taxon>Burkholderiales</taxon>
        <taxon>Sphaerotilaceae</taxon>
        <taxon>Rubrivivax</taxon>
    </lineage>
</organism>
<sequence>MASSLQVGKYLISPIIRTLGPDRWSAAVSIRSGRGSMTHDRVMRLQPVFGNRDDAARHATEHGLAWIDAAGAAPMPSLATP</sequence>
<reference evidence="2 3" key="1">
    <citation type="submission" date="2019-01" db="EMBL/GenBank/DDBJ databases">
        <authorList>
            <person name="Chen W.-M."/>
        </authorList>
    </citation>
    <scope>NUCLEOTIDE SEQUENCE [LARGE SCALE GENOMIC DNA]</scope>
    <source>
        <strain evidence="2 3">ICH-3</strain>
    </source>
</reference>
<evidence type="ECO:0000259" key="1">
    <source>
        <dbReference type="Pfam" id="PF20204"/>
    </source>
</evidence>
<dbReference type="RefSeq" id="WP_128200074.1">
    <property type="nucleotide sequence ID" value="NZ_SACT01000008.1"/>
</dbReference>
<protein>
    <recommendedName>
        <fullName evidence="1">DUF6566 domain-containing protein</fullName>
    </recommendedName>
</protein>
<dbReference type="AlphaFoldDB" id="A0A437JR49"/>
<name>A0A437JR49_9BURK</name>
<evidence type="ECO:0000313" key="2">
    <source>
        <dbReference type="EMBL" id="RVT49323.1"/>
    </source>
</evidence>
<dbReference type="Proteomes" id="UP000288178">
    <property type="component" value="Unassembled WGS sequence"/>
</dbReference>
<accession>A0A437JR49</accession>
<keyword evidence="3" id="KW-1185">Reference proteome</keyword>
<dbReference type="Pfam" id="PF20204">
    <property type="entry name" value="DUF6566"/>
    <property type="match status" value="1"/>
</dbReference>
<proteinExistence type="predicted"/>
<feature type="domain" description="DUF6566" evidence="1">
    <location>
        <begin position="8"/>
        <end position="70"/>
    </location>
</feature>